<organism evidence="9 10">
    <name type="scientific">Phialophora macrospora</name>
    <dbReference type="NCBI Taxonomy" id="1851006"/>
    <lineage>
        <taxon>Eukaryota</taxon>
        <taxon>Fungi</taxon>
        <taxon>Dikarya</taxon>
        <taxon>Ascomycota</taxon>
        <taxon>Pezizomycotina</taxon>
        <taxon>Eurotiomycetes</taxon>
        <taxon>Chaetothyriomycetidae</taxon>
        <taxon>Chaetothyriales</taxon>
        <taxon>Herpotrichiellaceae</taxon>
        <taxon>Phialophora</taxon>
    </lineage>
</organism>
<dbReference type="GO" id="GO:0008270">
    <property type="term" value="F:zinc ion binding"/>
    <property type="evidence" value="ECO:0007669"/>
    <property type="project" value="UniProtKB-KW"/>
</dbReference>
<feature type="region of interest" description="Disordered" evidence="5">
    <location>
        <begin position="271"/>
        <end position="296"/>
    </location>
</feature>
<feature type="compositionally biased region" description="Basic residues" evidence="5">
    <location>
        <begin position="72"/>
        <end position="84"/>
    </location>
</feature>
<dbReference type="PROSITE" id="PS00028">
    <property type="entry name" value="ZINC_FINGER_C2H2_1"/>
    <property type="match status" value="2"/>
</dbReference>
<accession>A0A0D2GB36</accession>
<feature type="compositionally biased region" description="Acidic residues" evidence="5">
    <location>
        <begin position="1346"/>
        <end position="1370"/>
    </location>
</feature>
<feature type="compositionally biased region" description="Low complexity" evidence="5">
    <location>
        <begin position="528"/>
        <end position="537"/>
    </location>
</feature>
<feature type="compositionally biased region" description="Basic and acidic residues" evidence="5">
    <location>
        <begin position="16"/>
        <end position="56"/>
    </location>
</feature>
<feature type="region of interest" description="Disordered" evidence="5">
    <location>
        <begin position="498"/>
        <end position="768"/>
    </location>
</feature>
<feature type="region of interest" description="Disordered" evidence="5">
    <location>
        <begin position="1032"/>
        <end position="1427"/>
    </location>
</feature>
<feature type="compositionally biased region" description="Basic and acidic residues" evidence="5">
    <location>
        <begin position="112"/>
        <end position="124"/>
    </location>
</feature>
<dbReference type="Gene3D" id="3.30.160.60">
    <property type="entry name" value="Classic Zinc Finger"/>
    <property type="match status" value="2"/>
</dbReference>
<keyword evidence="3" id="KW-0539">Nucleus</keyword>
<evidence type="ECO:0000259" key="8">
    <source>
        <dbReference type="PROSITE" id="PS51294"/>
    </source>
</evidence>
<keyword evidence="10" id="KW-1185">Reference proteome</keyword>
<feature type="domain" description="HTH myb-type" evidence="8">
    <location>
        <begin position="919"/>
        <end position="965"/>
    </location>
</feature>
<dbReference type="PROSITE" id="PS50090">
    <property type="entry name" value="MYB_LIKE"/>
    <property type="match status" value="2"/>
</dbReference>
<dbReference type="InterPro" id="IPR001005">
    <property type="entry name" value="SANT/Myb"/>
</dbReference>
<dbReference type="GO" id="GO:0003700">
    <property type="term" value="F:DNA-binding transcription factor activity"/>
    <property type="evidence" value="ECO:0007669"/>
    <property type="project" value="TreeGrafter"/>
</dbReference>
<feature type="compositionally biased region" description="Low complexity" evidence="5">
    <location>
        <begin position="272"/>
        <end position="282"/>
    </location>
</feature>
<name>A0A0D2GB36_9EURO</name>
<dbReference type="Gene3D" id="1.10.10.60">
    <property type="entry name" value="Homeodomain-like"/>
    <property type="match status" value="2"/>
</dbReference>
<evidence type="ECO:0000256" key="4">
    <source>
        <dbReference type="PROSITE-ProRule" id="PRU00042"/>
    </source>
</evidence>
<dbReference type="CDD" id="cd00167">
    <property type="entry name" value="SANT"/>
    <property type="match status" value="2"/>
</dbReference>
<keyword evidence="4" id="KW-0863">Zinc-finger</keyword>
<feature type="compositionally biased region" description="Polar residues" evidence="5">
    <location>
        <begin position="598"/>
        <end position="624"/>
    </location>
</feature>
<proteinExistence type="predicted"/>
<evidence type="ECO:0000256" key="3">
    <source>
        <dbReference type="ARBA" id="ARBA00023242"/>
    </source>
</evidence>
<keyword evidence="4" id="KW-0862">Zinc</keyword>
<feature type="compositionally biased region" description="Acidic residues" evidence="5">
    <location>
        <begin position="1076"/>
        <end position="1129"/>
    </location>
</feature>
<dbReference type="InterPro" id="IPR036236">
    <property type="entry name" value="Znf_C2H2_sf"/>
</dbReference>
<keyword evidence="2" id="KW-0238">DNA-binding</keyword>
<feature type="compositionally biased region" description="Basic and acidic residues" evidence="5">
    <location>
        <begin position="1051"/>
        <end position="1064"/>
    </location>
</feature>
<gene>
    <name evidence="9" type="ORF">PV04_05161</name>
</gene>
<dbReference type="STRING" id="5601.A0A0D2GB36"/>
<evidence type="ECO:0000256" key="5">
    <source>
        <dbReference type="SAM" id="MobiDB-lite"/>
    </source>
</evidence>
<dbReference type="GO" id="GO:0005634">
    <property type="term" value="C:nucleus"/>
    <property type="evidence" value="ECO:0007669"/>
    <property type="project" value="UniProtKB-SubCell"/>
</dbReference>
<evidence type="ECO:0000259" key="6">
    <source>
        <dbReference type="PROSITE" id="PS50090"/>
    </source>
</evidence>
<dbReference type="PROSITE" id="PS51294">
    <property type="entry name" value="HTH_MYB"/>
    <property type="match status" value="1"/>
</dbReference>
<dbReference type="Proteomes" id="UP000054266">
    <property type="component" value="Unassembled WGS sequence"/>
</dbReference>
<dbReference type="InterPro" id="IPR013087">
    <property type="entry name" value="Znf_C2H2_type"/>
</dbReference>
<feature type="domain" description="Myb-like" evidence="6">
    <location>
        <begin position="919"/>
        <end position="961"/>
    </location>
</feature>
<dbReference type="InterPro" id="IPR009057">
    <property type="entry name" value="Homeodomain-like_sf"/>
</dbReference>
<feature type="domain" description="C2H2-type" evidence="7">
    <location>
        <begin position="310"/>
        <end position="342"/>
    </location>
</feature>
<feature type="compositionally biased region" description="Low complexity" evidence="5">
    <location>
        <begin position="546"/>
        <end position="557"/>
    </location>
</feature>
<feature type="region of interest" description="Disordered" evidence="5">
    <location>
        <begin position="373"/>
        <end position="407"/>
    </location>
</feature>
<dbReference type="SUPFAM" id="SSF46689">
    <property type="entry name" value="Homeodomain-like"/>
    <property type="match status" value="2"/>
</dbReference>
<dbReference type="SMART" id="SM00717">
    <property type="entry name" value="SANT"/>
    <property type="match status" value="2"/>
</dbReference>
<dbReference type="SUPFAM" id="SSF57667">
    <property type="entry name" value="beta-beta-alpha zinc fingers"/>
    <property type="match status" value="1"/>
</dbReference>
<comment type="subcellular location">
    <subcellularLocation>
        <location evidence="1">Nucleus</location>
    </subcellularLocation>
</comment>
<dbReference type="PROSITE" id="PS50157">
    <property type="entry name" value="ZINC_FINGER_C2H2_2"/>
    <property type="match status" value="3"/>
</dbReference>
<feature type="compositionally biased region" description="Polar residues" evidence="5">
    <location>
        <begin position="141"/>
        <end position="160"/>
    </location>
</feature>
<dbReference type="SMART" id="SM00355">
    <property type="entry name" value="ZnF_C2H2"/>
    <property type="match status" value="5"/>
</dbReference>
<evidence type="ECO:0000256" key="2">
    <source>
        <dbReference type="ARBA" id="ARBA00023125"/>
    </source>
</evidence>
<dbReference type="InterPro" id="IPR017930">
    <property type="entry name" value="Myb_dom"/>
</dbReference>
<feature type="compositionally biased region" description="Acidic residues" evidence="5">
    <location>
        <begin position="719"/>
        <end position="729"/>
    </location>
</feature>
<feature type="compositionally biased region" description="Polar residues" evidence="5">
    <location>
        <begin position="1142"/>
        <end position="1165"/>
    </location>
</feature>
<keyword evidence="4" id="KW-0479">Metal-binding</keyword>
<protein>
    <submittedName>
        <fullName evidence="9">Uncharacterized protein</fullName>
    </submittedName>
</protein>
<reference evidence="9 10" key="1">
    <citation type="submission" date="2015-01" db="EMBL/GenBank/DDBJ databases">
        <title>The Genome Sequence of Capronia semiimmersa CBS27337.</title>
        <authorList>
            <consortium name="The Broad Institute Genomics Platform"/>
            <person name="Cuomo C."/>
            <person name="de Hoog S."/>
            <person name="Gorbushina A."/>
            <person name="Stielow B."/>
            <person name="Teixiera M."/>
            <person name="Abouelleil A."/>
            <person name="Chapman S.B."/>
            <person name="Priest M."/>
            <person name="Young S.K."/>
            <person name="Wortman J."/>
            <person name="Nusbaum C."/>
            <person name="Birren B."/>
        </authorList>
    </citation>
    <scope>NUCLEOTIDE SEQUENCE [LARGE SCALE GENOMIC DNA]</scope>
    <source>
        <strain evidence="9 10">CBS 27337</strain>
    </source>
</reference>
<dbReference type="Pfam" id="PF13921">
    <property type="entry name" value="Myb_DNA-bind_6"/>
    <property type="match status" value="1"/>
</dbReference>
<feature type="compositionally biased region" description="Acidic residues" evidence="5">
    <location>
        <begin position="1248"/>
        <end position="1290"/>
    </location>
</feature>
<dbReference type="PANTHER" id="PTHR46380:SF2">
    <property type="entry name" value="CYCLIN-D-BINDING MYB-LIKE TRANSCRIPTION FACTOR 1"/>
    <property type="match status" value="1"/>
</dbReference>
<evidence type="ECO:0000313" key="9">
    <source>
        <dbReference type="EMBL" id="KIW69279.1"/>
    </source>
</evidence>
<feature type="domain" description="C2H2-type" evidence="7">
    <location>
        <begin position="769"/>
        <end position="796"/>
    </location>
</feature>
<evidence type="ECO:0000256" key="1">
    <source>
        <dbReference type="ARBA" id="ARBA00004123"/>
    </source>
</evidence>
<evidence type="ECO:0000259" key="7">
    <source>
        <dbReference type="PROSITE" id="PS50157"/>
    </source>
</evidence>
<dbReference type="InterPro" id="IPR051651">
    <property type="entry name" value="DMTF1_DNA-bind_reg"/>
</dbReference>
<sequence>MGNTQSQEGDSAELAPQHDTEDLEFDLSKIPDDRDAAERDTISHDETDRRHSDSPKTQKPARQQKRTIANHANRRNGKQKRRRSSNNTSNEAASDEPTRESQPAQESSDPIPEDRPLKETEPETYHIYAISDQSDAENVDNRTSGHVTNGFTAINGTSQHDTTEFQDESAGNSDSDSDQEDAAHALVQTPEPKSAVEALNLLASVAAIRPSAEGPPIEATTGIPEPRANADGRYLCPWVDIQGCTQTFAQKKGAVRHGKNQHTMTTRKIGVQAPTTTQTIPDTQPPSTPSTAAPQNAETPAIMVNNEGRYVCPWVDVHGCDLTFAHRRGAVRHARLHAKEFTCSVCKKVMTLQASLLKHMKEHTGQEIAAATNAGGETAEKQHTPGQQPHELSEVVGGEAEEPQQDVSTDISKEFATPQVTPRSDKEVQWISVKSMPRGAKGVVDAVLQDTEVDPVLHDTKFTDNIVHEVSNRQSSAASSVFDEEEIGVKETPVLTGKLKRKRSVEDTLEVTQMSPARRRKRKKASGSTPPTSIPSTEVANLETPKSSAIKAAARSRQLTDKIIPRLQTRQSSMDGWAQKFTPGSSLKHPTLNPTPPRQSSQRVQVLVPRTSQAGPSGTKQTRMQAPPSGEAMDVDDEEAEVGSSTKFRRKEPRKATYATRTGKKRAEPDVDYSTPSKEPAVKEREQFEAGVSDTDGTSPVDIATSVAKRTFPRQEGAPIEDDDQDSDFDVTQAPESENEVTQTDRPAKKARKSTGTQNPTRPDPANGVECVRCHRMFASQEQLRRHQKKRFAHIGLIKCLGCSEEFYATSALIRHEKDTGHGKGNGLQGRVGAFSQDEVNKLNKWRDTFCEYHNISRTEFNDMMTGTLERGKGAIWQWPFVKRAEFLKEYLNVLPYRNKRSLLRYRERNFQNVAGMKNWSAEDDHELIRLHKELGTKWAEIARRLGRTADAVSQRWRHKLQYGEVETGEWSKAEKVKFEKILQELCKDENGNELEDIQIPWNKVSEKMGSRSAQQCSNHYRALRSKKEHGRWVKVDASEKTPASTPVLKSKMELRLSGQERGRRGPRNILSEEFIREDDEADDESEPAEEDLEDEDAPDESAADAPECESEAEDEGEDDSSSASEDDTGPGRVARKPNPLPTKTPSKLLRSSQLFEQTQTNTSALKPPQTISRKRSSQPSQDRPSPNIPIQRRHISSRTPLKELHISENGEIDDEVTDESDDGDEDAEKRESSQDLTGAGADRNESDAESDEEVDEQNLPEDSTDDDGNEVVGTESDEETPDEGAEPSDDVQAVQYGSDVEEVAESESNTGDLTDDETEDDDEESADSDGDTQASDEKKTQSATSEDEAIPESEEEDDAQDDGPSEEADPPMSSFMASINESAKRANIKKVRSGSQTHGRTLMGLPVSGRHHRRAIWQRDSDEDSD</sequence>
<feature type="domain" description="Myb-like" evidence="6">
    <location>
        <begin position="963"/>
        <end position="1025"/>
    </location>
</feature>
<feature type="region of interest" description="Disordered" evidence="5">
    <location>
        <begin position="1"/>
        <end position="183"/>
    </location>
</feature>
<feature type="compositionally biased region" description="Acidic residues" evidence="5">
    <location>
        <begin position="1314"/>
        <end position="1331"/>
    </location>
</feature>
<dbReference type="PANTHER" id="PTHR46380">
    <property type="entry name" value="CYCLIN-D-BINDING MYB-LIKE TRANSCRIPTION FACTOR 1"/>
    <property type="match status" value="1"/>
</dbReference>
<dbReference type="HOGENOM" id="CLU_006881_0_0_1"/>
<feature type="compositionally biased region" description="Acidic residues" evidence="5">
    <location>
        <begin position="1211"/>
        <end position="1227"/>
    </location>
</feature>
<dbReference type="EMBL" id="KN846958">
    <property type="protein sequence ID" value="KIW69279.1"/>
    <property type="molecule type" value="Genomic_DNA"/>
</dbReference>
<feature type="compositionally biased region" description="Polar residues" evidence="5">
    <location>
        <begin position="734"/>
        <end position="745"/>
    </location>
</feature>
<feature type="domain" description="C2H2-type" evidence="7">
    <location>
        <begin position="341"/>
        <end position="368"/>
    </location>
</feature>
<evidence type="ECO:0000313" key="10">
    <source>
        <dbReference type="Proteomes" id="UP000054266"/>
    </source>
</evidence>
<dbReference type="GO" id="GO:0000976">
    <property type="term" value="F:transcription cis-regulatory region binding"/>
    <property type="evidence" value="ECO:0007669"/>
    <property type="project" value="TreeGrafter"/>
</dbReference>